<dbReference type="Proteomes" id="UP001144323">
    <property type="component" value="Unassembled WGS sequence"/>
</dbReference>
<dbReference type="AlphaFoldDB" id="A0A9W6GW32"/>
<dbReference type="RefSeq" id="WP_281804155.1">
    <property type="nucleotide sequence ID" value="NZ_BSEC01000001.1"/>
</dbReference>
<evidence type="ECO:0000256" key="3">
    <source>
        <dbReference type="ARBA" id="ARBA00022729"/>
    </source>
</evidence>
<protein>
    <submittedName>
        <fullName evidence="6">Lytic transglycosylase</fullName>
    </submittedName>
</protein>
<dbReference type="SUPFAM" id="SSF48435">
    <property type="entry name" value="Bacterial muramidases"/>
    <property type="match status" value="1"/>
</dbReference>
<dbReference type="PANTHER" id="PTHR37423">
    <property type="entry name" value="SOLUBLE LYTIC MUREIN TRANSGLYCOSYLASE-RELATED"/>
    <property type="match status" value="1"/>
</dbReference>
<evidence type="ECO:0000256" key="4">
    <source>
        <dbReference type="SAM" id="SignalP"/>
    </source>
</evidence>
<dbReference type="Pfam" id="PF01464">
    <property type="entry name" value="SLT"/>
    <property type="match status" value="1"/>
</dbReference>
<reference evidence="6" key="1">
    <citation type="journal article" date="2023" name="Int. J. Syst. Evol. Microbiol.">
        <title>Methylocystis iwaonis sp. nov., a type II methane-oxidizing bacterium from surface soil of a rice paddy field in Japan, and emended description of the genus Methylocystis (ex Whittenbury et al. 1970) Bowman et al. 1993.</title>
        <authorList>
            <person name="Kaise H."/>
            <person name="Sawadogo J.B."/>
            <person name="Alam M.S."/>
            <person name="Ueno C."/>
            <person name="Dianou D."/>
            <person name="Shinjo R."/>
            <person name="Asakawa S."/>
        </authorList>
    </citation>
    <scope>NUCLEOTIDE SEQUENCE</scope>
    <source>
        <strain evidence="6">LMG27198</strain>
    </source>
</reference>
<dbReference type="InterPro" id="IPR000189">
    <property type="entry name" value="Transglyc_AS"/>
</dbReference>
<dbReference type="GO" id="GO:0004553">
    <property type="term" value="F:hydrolase activity, hydrolyzing O-glycosyl compounds"/>
    <property type="evidence" value="ECO:0007669"/>
    <property type="project" value="InterPro"/>
</dbReference>
<dbReference type="SUPFAM" id="SSF53955">
    <property type="entry name" value="Lysozyme-like"/>
    <property type="match status" value="1"/>
</dbReference>
<dbReference type="CDD" id="cd13401">
    <property type="entry name" value="Slt70-like"/>
    <property type="match status" value="1"/>
</dbReference>
<dbReference type="GO" id="GO:0008933">
    <property type="term" value="F:peptidoglycan lytic transglycosylase activity"/>
    <property type="evidence" value="ECO:0007669"/>
    <property type="project" value="InterPro"/>
</dbReference>
<evidence type="ECO:0000256" key="2">
    <source>
        <dbReference type="ARBA" id="ARBA00009387"/>
    </source>
</evidence>
<dbReference type="GO" id="GO:0016020">
    <property type="term" value="C:membrane"/>
    <property type="evidence" value="ECO:0007669"/>
    <property type="project" value="InterPro"/>
</dbReference>
<dbReference type="InterPro" id="IPR023346">
    <property type="entry name" value="Lysozyme-like_dom_sf"/>
</dbReference>
<organism evidence="6 7">
    <name type="scientific">Methylocystis echinoides</name>
    <dbReference type="NCBI Taxonomy" id="29468"/>
    <lineage>
        <taxon>Bacteria</taxon>
        <taxon>Pseudomonadati</taxon>
        <taxon>Pseudomonadota</taxon>
        <taxon>Alphaproteobacteria</taxon>
        <taxon>Hyphomicrobiales</taxon>
        <taxon>Methylocystaceae</taxon>
        <taxon>Methylocystis</taxon>
    </lineage>
</organism>
<dbReference type="Gene3D" id="1.25.20.10">
    <property type="entry name" value="Bacterial muramidases"/>
    <property type="match status" value="1"/>
</dbReference>
<name>A0A9W6GW32_9HYPH</name>
<dbReference type="Gene3D" id="1.10.530.10">
    <property type="match status" value="1"/>
</dbReference>
<evidence type="ECO:0000313" key="7">
    <source>
        <dbReference type="Proteomes" id="UP001144323"/>
    </source>
</evidence>
<comment type="similarity">
    <text evidence="1">Belongs to the transglycosylase Slt family.</text>
</comment>
<feature type="domain" description="Transglycosylase SLT" evidence="5">
    <location>
        <begin position="601"/>
        <end position="703"/>
    </location>
</feature>
<keyword evidence="7" id="KW-1185">Reference proteome</keyword>
<evidence type="ECO:0000259" key="5">
    <source>
        <dbReference type="Pfam" id="PF01464"/>
    </source>
</evidence>
<evidence type="ECO:0000256" key="1">
    <source>
        <dbReference type="ARBA" id="ARBA00007734"/>
    </source>
</evidence>
<evidence type="ECO:0000313" key="6">
    <source>
        <dbReference type="EMBL" id="GLI94137.1"/>
    </source>
</evidence>
<accession>A0A9W6GW32</accession>
<comment type="caution">
    <text evidence="6">The sequence shown here is derived from an EMBL/GenBank/DDBJ whole genome shotgun (WGS) entry which is preliminary data.</text>
</comment>
<dbReference type="InterPro" id="IPR008258">
    <property type="entry name" value="Transglycosylase_SLT_dom_1"/>
</dbReference>
<keyword evidence="3 4" id="KW-0732">Signal</keyword>
<feature type="chain" id="PRO_5040904664" evidence="4">
    <location>
        <begin position="29"/>
        <end position="755"/>
    </location>
</feature>
<dbReference type="GO" id="GO:0042597">
    <property type="term" value="C:periplasmic space"/>
    <property type="evidence" value="ECO:0007669"/>
    <property type="project" value="InterPro"/>
</dbReference>
<comment type="similarity">
    <text evidence="2">Belongs to the virb1 family.</text>
</comment>
<dbReference type="PROSITE" id="PS00922">
    <property type="entry name" value="TRANSGLYCOSYLASE"/>
    <property type="match status" value="1"/>
</dbReference>
<proteinExistence type="inferred from homology"/>
<gene>
    <name evidence="6" type="ORF">LMG27198_31290</name>
</gene>
<dbReference type="GO" id="GO:0000270">
    <property type="term" value="P:peptidoglycan metabolic process"/>
    <property type="evidence" value="ECO:0007669"/>
    <property type="project" value="InterPro"/>
</dbReference>
<dbReference type="InterPro" id="IPR008939">
    <property type="entry name" value="Lytic_TGlycosylase_superhlx_U"/>
</dbReference>
<dbReference type="PANTHER" id="PTHR37423:SF2">
    <property type="entry name" value="MEMBRANE-BOUND LYTIC MUREIN TRANSGLYCOSYLASE C"/>
    <property type="match status" value="1"/>
</dbReference>
<dbReference type="EMBL" id="BSEC01000001">
    <property type="protein sequence ID" value="GLI94137.1"/>
    <property type="molecule type" value="Genomic_DNA"/>
</dbReference>
<feature type="signal peptide" evidence="4">
    <location>
        <begin position="1"/>
        <end position="28"/>
    </location>
</feature>
<sequence>MILPNRVSMRLKLLATATAVALVTPAFTGFGTVGDGEARRGDANLLSHVPFSMGAWRARVVGLEEAVRGFVTGEPPNTEAAHPLRESVFERDDATLSPLARYAPSEGWPRAKPAAATAAADPAKLLGPDAENFYPALAAFRAGDFASGEEAAAALQTNLADTAARWVGLKLHSHEAGFKRITAFLEAHPDWPAADWLRRRAEEALVSEHHPDRVVKGWFAQTRPQTAYGKYALARALSRDGDFEDAAALARDAWREDDLPQSFETQFLRELGELLTTQDHKYRADRLLYAGKNGPGLRAAELAGKDVALLARARAAANSGGGGDRLFAAVPASMQNDPGLLFSRIRSLNTAKKYAEAGALFRKAPTDPARVIDGDAWWSERRQTARKLLDAGDADTAYLVAAQHAAESTSNRVEAEFLAGWIALRFLDDPSRASRHFAALDQAAETPLQKSRALYWRGRAAEAYRTLDDEAKARDFYRQAAAHSTTFYGQLASAKLGADDQPIRPAPESAQEHERHEAVRVAELLLATGDRDVAAPLALDTAKNMGDAKQIAALGEAVASQHDAKLSLIFGKAASYRGVPLDDVAFPSYGVPNFDALPNSASRSVVYAIARQESAFDPKAVSSAGAMGLMQMIASTARHTAYQHGVGFDLSRMISEPAFNAKLGAAHLGILLGEYKGAYLLTFAAYNAGGGRVKQWMDAYGDPRKPNVDPIDWVERIPITETRNYVQRVMENFVVYRAKFGDTNTPAPQVQLARY</sequence>